<dbReference type="STRING" id="862908.BMS_2263"/>
<evidence type="ECO:0000313" key="4">
    <source>
        <dbReference type="Proteomes" id="UP000008963"/>
    </source>
</evidence>
<dbReference type="InterPro" id="IPR035439">
    <property type="entry name" value="UPF0145_dom_sf"/>
</dbReference>
<dbReference type="PANTHER" id="PTHR34068">
    <property type="entry name" value="UPF0145 PROTEIN YBJQ"/>
    <property type="match status" value="1"/>
</dbReference>
<dbReference type="EMBL" id="FQ312005">
    <property type="protein sequence ID" value="CBW27065.1"/>
    <property type="molecule type" value="Genomic_DNA"/>
</dbReference>
<dbReference type="SUPFAM" id="SSF117782">
    <property type="entry name" value="YbjQ-like"/>
    <property type="match status" value="1"/>
</dbReference>
<keyword evidence="4" id="KW-1185">Reference proteome</keyword>
<reference evidence="4" key="1">
    <citation type="journal article" date="2013" name="ISME J.">
        <title>A small predatory core genome in the divergent marine Bacteriovorax marinus SJ and the terrestrial Bdellovibrio bacteriovorus.</title>
        <authorList>
            <person name="Crossman L.C."/>
            <person name="Chen H."/>
            <person name="Cerdeno-Tarraga A.M."/>
            <person name="Brooks K."/>
            <person name="Quail M.A."/>
            <person name="Pineiro S.A."/>
            <person name="Hobley L."/>
            <person name="Sockett R.E."/>
            <person name="Bentley S.D."/>
            <person name="Parkhill J."/>
            <person name="Williams H.N."/>
            <person name="Stine O.C."/>
        </authorList>
    </citation>
    <scope>NUCLEOTIDE SEQUENCE [LARGE SCALE GENOMIC DNA]</scope>
    <source>
        <strain evidence="4">ATCC BAA-682 / DSM 15412 / SJ</strain>
    </source>
</reference>
<organism evidence="3 4">
    <name type="scientific">Halobacteriovorax marinus (strain ATCC BAA-682 / DSM 15412 / SJ)</name>
    <name type="common">Bacteriovorax marinus</name>
    <dbReference type="NCBI Taxonomy" id="862908"/>
    <lineage>
        <taxon>Bacteria</taxon>
        <taxon>Pseudomonadati</taxon>
        <taxon>Bdellovibrionota</taxon>
        <taxon>Bacteriovoracia</taxon>
        <taxon>Bacteriovoracales</taxon>
        <taxon>Halobacteriovoraceae</taxon>
        <taxon>Halobacteriovorax</taxon>
    </lineage>
</organism>
<dbReference type="HAMAP" id="MF_00338">
    <property type="entry name" value="UPF0145"/>
    <property type="match status" value="1"/>
</dbReference>
<dbReference type="eggNOG" id="COG0393">
    <property type="taxonomic scope" value="Bacteria"/>
</dbReference>
<dbReference type="PANTHER" id="PTHR34068:SF2">
    <property type="entry name" value="UPF0145 PROTEIN SCO3412"/>
    <property type="match status" value="1"/>
</dbReference>
<dbReference type="Gene3D" id="3.30.110.70">
    <property type="entry name" value="Hypothetical protein apc22750. Chain B"/>
    <property type="match status" value="1"/>
</dbReference>
<accession>E1X493</accession>
<dbReference type="InterPro" id="IPR002765">
    <property type="entry name" value="UPF0145_YbjQ-like"/>
</dbReference>
<dbReference type="AlphaFoldDB" id="E1X493"/>
<comment type="similarity">
    <text evidence="1 2">Belongs to the UPF0145 family.</text>
</comment>
<dbReference type="Proteomes" id="UP000008963">
    <property type="component" value="Chromosome"/>
</dbReference>
<proteinExistence type="inferred from homology"/>
<sequence>MFGDGMLLSNIESIPGKTIIEYCGLVSGSTVRAKHFGRDFMAGLKNIVGGELKGYSELLAESRKEAMDRMIMSANNSGANAIINIRFSTSSVAQGAAELYCYGTAVRVE</sequence>
<dbReference type="PATRIC" id="fig|862908.3.peg.2154"/>
<protein>
    <recommendedName>
        <fullName evidence="2">UPF0145 protein BMS_2263</fullName>
    </recommendedName>
</protein>
<gene>
    <name evidence="3" type="primary">ybjQ</name>
    <name evidence="3" type="ordered locus">BMS_2263</name>
</gene>
<evidence type="ECO:0000313" key="3">
    <source>
        <dbReference type="EMBL" id="CBW27065.1"/>
    </source>
</evidence>
<evidence type="ECO:0000256" key="2">
    <source>
        <dbReference type="HAMAP-Rule" id="MF_00338"/>
    </source>
</evidence>
<dbReference type="Pfam" id="PF01906">
    <property type="entry name" value="YbjQ_1"/>
    <property type="match status" value="1"/>
</dbReference>
<evidence type="ECO:0000256" key="1">
    <source>
        <dbReference type="ARBA" id="ARBA00010751"/>
    </source>
</evidence>
<dbReference type="KEGG" id="bmx:BMS_2263"/>
<name>E1X493_HALMS</name>
<dbReference type="HOGENOM" id="CLU_117144_1_2_7"/>